<dbReference type="OrthoDB" id="10037289at2759"/>
<keyword evidence="3" id="KW-1185">Reference proteome</keyword>
<dbReference type="Proteomes" id="UP000054321">
    <property type="component" value="Unassembled WGS sequence"/>
</dbReference>
<organism evidence="2 3">
    <name type="scientific">Oidiodendron maius (strain Zn)</name>
    <dbReference type="NCBI Taxonomy" id="913774"/>
    <lineage>
        <taxon>Eukaryota</taxon>
        <taxon>Fungi</taxon>
        <taxon>Dikarya</taxon>
        <taxon>Ascomycota</taxon>
        <taxon>Pezizomycotina</taxon>
        <taxon>Leotiomycetes</taxon>
        <taxon>Leotiomycetes incertae sedis</taxon>
        <taxon>Myxotrichaceae</taxon>
        <taxon>Oidiodendron</taxon>
    </lineage>
</organism>
<reference evidence="2 3" key="1">
    <citation type="submission" date="2014-04" db="EMBL/GenBank/DDBJ databases">
        <authorList>
            <consortium name="DOE Joint Genome Institute"/>
            <person name="Kuo A."/>
            <person name="Martino E."/>
            <person name="Perotto S."/>
            <person name="Kohler A."/>
            <person name="Nagy L.G."/>
            <person name="Floudas D."/>
            <person name="Copeland A."/>
            <person name="Barry K.W."/>
            <person name="Cichocki N."/>
            <person name="Veneault-Fourrey C."/>
            <person name="LaButti K."/>
            <person name="Lindquist E.A."/>
            <person name="Lipzen A."/>
            <person name="Lundell T."/>
            <person name="Morin E."/>
            <person name="Murat C."/>
            <person name="Sun H."/>
            <person name="Tunlid A."/>
            <person name="Henrissat B."/>
            <person name="Grigoriev I.V."/>
            <person name="Hibbett D.S."/>
            <person name="Martin F."/>
            <person name="Nordberg H.P."/>
            <person name="Cantor M.N."/>
            <person name="Hua S.X."/>
        </authorList>
    </citation>
    <scope>NUCLEOTIDE SEQUENCE [LARGE SCALE GENOMIC DNA]</scope>
    <source>
        <strain evidence="2 3">Zn</strain>
    </source>
</reference>
<accession>A0A0C3D1G0</accession>
<feature type="region of interest" description="Disordered" evidence="1">
    <location>
        <begin position="67"/>
        <end position="88"/>
    </location>
</feature>
<gene>
    <name evidence="2" type="ORF">OIDMADRAFT_148790</name>
</gene>
<evidence type="ECO:0000256" key="1">
    <source>
        <dbReference type="SAM" id="MobiDB-lite"/>
    </source>
</evidence>
<sequence length="434" mass="48605">MPPKRKAPLATGDANSLVVPAAKKAARGKGVAQAGTSAAAAVKKYNYSDPISVDNQEPAEITFVMFSAPENEDDDSDTDEVDKEEEEVIPGSLQGILDRLEKEKEKAVHEALNPPHELVNGCRTIEGGEARRRIAEASNPYEEKMDEARHKFVTAGMMTAEEAKAIVPNIRDDSKKKKDKNAEKADFVPPRVVTDKGFPVTKAGMERFLEINQEVDKRDQDTQGMYIYNDFSGYGVIEVLENTLAEFNKIIFKKDVSPLKKWAVVEGLTIYLAIGDHMTLMMNDNSQGIREVFDMMGVMYITALEMLHESGLIGPISPLPDNLGVVTLFFLDFMINTASNFDIGWVHEIVRAADTYGVVLSPSKHIKGVDQGTLSDLKEMCKKKKGKRFNWKTEYPKFKRYHSGGHQYDITKMSKKGKAQYTFGTKEYDEQWEI</sequence>
<reference evidence="3" key="2">
    <citation type="submission" date="2015-01" db="EMBL/GenBank/DDBJ databases">
        <title>Evolutionary Origins and Diversification of the Mycorrhizal Mutualists.</title>
        <authorList>
            <consortium name="DOE Joint Genome Institute"/>
            <consortium name="Mycorrhizal Genomics Consortium"/>
            <person name="Kohler A."/>
            <person name="Kuo A."/>
            <person name="Nagy L.G."/>
            <person name="Floudas D."/>
            <person name="Copeland A."/>
            <person name="Barry K.W."/>
            <person name="Cichocki N."/>
            <person name="Veneault-Fourrey C."/>
            <person name="LaButti K."/>
            <person name="Lindquist E.A."/>
            <person name="Lipzen A."/>
            <person name="Lundell T."/>
            <person name="Morin E."/>
            <person name="Murat C."/>
            <person name="Riley R."/>
            <person name="Ohm R."/>
            <person name="Sun H."/>
            <person name="Tunlid A."/>
            <person name="Henrissat B."/>
            <person name="Grigoriev I.V."/>
            <person name="Hibbett D.S."/>
            <person name="Martin F."/>
        </authorList>
    </citation>
    <scope>NUCLEOTIDE SEQUENCE [LARGE SCALE GENOMIC DNA]</scope>
    <source>
        <strain evidence="3">Zn</strain>
    </source>
</reference>
<dbReference type="AlphaFoldDB" id="A0A0C3D1G0"/>
<evidence type="ECO:0000313" key="2">
    <source>
        <dbReference type="EMBL" id="KIM95732.1"/>
    </source>
</evidence>
<dbReference type="HOGENOM" id="CLU_631766_0_0_1"/>
<dbReference type="InParanoid" id="A0A0C3D1G0"/>
<dbReference type="EMBL" id="KN832886">
    <property type="protein sequence ID" value="KIM95732.1"/>
    <property type="molecule type" value="Genomic_DNA"/>
</dbReference>
<feature type="compositionally biased region" description="Acidic residues" evidence="1">
    <location>
        <begin position="70"/>
        <end position="88"/>
    </location>
</feature>
<proteinExistence type="predicted"/>
<name>A0A0C3D1G0_OIDMZ</name>
<evidence type="ECO:0000313" key="3">
    <source>
        <dbReference type="Proteomes" id="UP000054321"/>
    </source>
</evidence>
<protein>
    <submittedName>
        <fullName evidence="2">Uncharacterized protein</fullName>
    </submittedName>
</protein>